<organism evidence="5 6">
    <name type="scientific">Paenibacillus turicensis</name>
    <dbReference type="NCBI Taxonomy" id="160487"/>
    <lineage>
        <taxon>Bacteria</taxon>
        <taxon>Bacillati</taxon>
        <taxon>Bacillota</taxon>
        <taxon>Bacilli</taxon>
        <taxon>Bacillales</taxon>
        <taxon>Paenibacillaceae</taxon>
        <taxon>Paenibacillus</taxon>
    </lineage>
</organism>
<evidence type="ECO:0000259" key="4">
    <source>
        <dbReference type="PROSITE" id="PS50937"/>
    </source>
</evidence>
<dbReference type="InterPro" id="IPR009061">
    <property type="entry name" value="DNA-bd_dom_put_sf"/>
</dbReference>
<dbReference type="GO" id="GO:0003677">
    <property type="term" value="F:DNA binding"/>
    <property type="evidence" value="ECO:0007669"/>
    <property type="project" value="UniProtKB-KW"/>
</dbReference>
<evidence type="ECO:0000313" key="5">
    <source>
        <dbReference type="EMBL" id="MBP1904337.1"/>
    </source>
</evidence>
<dbReference type="CDD" id="cd00592">
    <property type="entry name" value="HTH_MerR-like"/>
    <property type="match status" value="1"/>
</dbReference>
<gene>
    <name evidence="5" type="ORF">J2Z32_000954</name>
</gene>
<dbReference type="Gene3D" id="1.10.1660.10">
    <property type="match status" value="1"/>
</dbReference>
<dbReference type="Proteomes" id="UP001519272">
    <property type="component" value="Unassembled WGS sequence"/>
</dbReference>
<keyword evidence="1" id="KW-0805">Transcription regulation</keyword>
<reference evidence="5 6" key="1">
    <citation type="submission" date="2021-03" db="EMBL/GenBank/DDBJ databases">
        <title>Genomic Encyclopedia of Type Strains, Phase IV (KMG-IV): sequencing the most valuable type-strain genomes for metagenomic binning, comparative biology and taxonomic classification.</title>
        <authorList>
            <person name="Goeker M."/>
        </authorList>
    </citation>
    <scope>NUCLEOTIDE SEQUENCE [LARGE SCALE GENOMIC DNA]</scope>
    <source>
        <strain evidence="5 6">DSM 14349</strain>
    </source>
</reference>
<dbReference type="InterPro" id="IPR047057">
    <property type="entry name" value="MerR_fam"/>
</dbReference>
<dbReference type="PROSITE" id="PS50937">
    <property type="entry name" value="HTH_MERR_2"/>
    <property type="match status" value="1"/>
</dbReference>
<keyword evidence="6" id="KW-1185">Reference proteome</keyword>
<comment type="caution">
    <text evidence="5">The sequence shown here is derived from an EMBL/GenBank/DDBJ whole genome shotgun (WGS) entry which is preliminary data.</text>
</comment>
<dbReference type="InterPro" id="IPR000551">
    <property type="entry name" value="MerR-type_HTH_dom"/>
</dbReference>
<protein>
    <submittedName>
        <fullName evidence="5">DNA-binding transcriptional MerR regulator</fullName>
    </submittedName>
</protein>
<feature type="domain" description="HTH merR-type" evidence="4">
    <location>
        <begin position="1"/>
        <end position="68"/>
    </location>
</feature>
<dbReference type="RefSeq" id="WP_210088016.1">
    <property type="nucleotide sequence ID" value="NZ_JAGGKG010000003.1"/>
</dbReference>
<dbReference type="EMBL" id="JAGGKG010000003">
    <property type="protein sequence ID" value="MBP1904337.1"/>
    <property type="molecule type" value="Genomic_DNA"/>
</dbReference>
<keyword evidence="3" id="KW-0804">Transcription</keyword>
<accession>A0ABS4FP36</accession>
<dbReference type="Pfam" id="PF13411">
    <property type="entry name" value="MerR_1"/>
    <property type="match status" value="1"/>
</dbReference>
<dbReference type="PRINTS" id="PR00040">
    <property type="entry name" value="HTHMERR"/>
</dbReference>
<evidence type="ECO:0000256" key="2">
    <source>
        <dbReference type="ARBA" id="ARBA00023125"/>
    </source>
</evidence>
<dbReference type="PANTHER" id="PTHR30204:SF94">
    <property type="entry name" value="HEAVY METAL-DEPENDENT TRANSCRIPTIONAL REGULATOR HI_0293-RELATED"/>
    <property type="match status" value="1"/>
</dbReference>
<dbReference type="SMART" id="SM00422">
    <property type="entry name" value="HTH_MERR"/>
    <property type="match status" value="1"/>
</dbReference>
<evidence type="ECO:0000313" key="6">
    <source>
        <dbReference type="Proteomes" id="UP001519272"/>
    </source>
</evidence>
<name>A0ABS4FP36_9BACL</name>
<evidence type="ECO:0000256" key="3">
    <source>
        <dbReference type="ARBA" id="ARBA00023163"/>
    </source>
</evidence>
<keyword evidence="2 5" id="KW-0238">DNA-binding</keyword>
<dbReference type="SUPFAM" id="SSF46955">
    <property type="entry name" value="Putative DNA-binding domain"/>
    <property type="match status" value="1"/>
</dbReference>
<evidence type="ECO:0000256" key="1">
    <source>
        <dbReference type="ARBA" id="ARBA00023015"/>
    </source>
</evidence>
<proteinExistence type="predicted"/>
<sequence length="134" mass="15590">MKIKELADLVGVSTATIRFYEEKELLHPSKHPNGYRYYTEADIKDLNLIIAFKRAAFSLNDIKTIVTLRRLPQSLQCKMDSLAFMQSQIKHVKEQITFLNQLMSILEQIEKLVDKNDPDHVEEALKLMSKIEKL</sequence>
<dbReference type="PANTHER" id="PTHR30204">
    <property type="entry name" value="REDOX-CYCLING DRUG-SENSING TRANSCRIPTIONAL ACTIVATOR SOXR"/>
    <property type="match status" value="1"/>
</dbReference>